<accession>A0A1H8CU97</accession>
<dbReference type="GO" id="GO:0043200">
    <property type="term" value="P:response to amino acid"/>
    <property type="evidence" value="ECO:0007669"/>
    <property type="project" value="TreeGrafter"/>
</dbReference>
<dbReference type="PROSITE" id="PS50956">
    <property type="entry name" value="HTH_ASNC_2"/>
    <property type="match status" value="1"/>
</dbReference>
<dbReference type="STRING" id="474960.SAMN05216180_2343"/>
<protein>
    <submittedName>
        <fullName evidence="5">DNA-binding transcriptional regulator, Lrp family</fullName>
    </submittedName>
</protein>
<dbReference type="Gene3D" id="1.10.10.10">
    <property type="entry name" value="Winged helix-like DNA-binding domain superfamily/Winged helix DNA-binding domain"/>
    <property type="match status" value="1"/>
</dbReference>
<keyword evidence="3" id="KW-0804">Transcription</keyword>
<dbReference type="Pfam" id="PF13412">
    <property type="entry name" value="HTH_24"/>
    <property type="match status" value="1"/>
</dbReference>
<reference evidence="5 6" key="1">
    <citation type="submission" date="2016-10" db="EMBL/GenBank/DDBJ databases">
        <authorList>
            <person name="de Groot N.N."/>
        </authorList>
    </citation>
    <scope>NUCLEOTIDE SEQUENCE [LARGE SCALE GENOMIC DNA]</scope>
    <source>
        <strain evidence="5 6">CGMCC 1.5070</strain>
    </source>
</reference>
<dbReference type="PANTHER" id="PTHR30154:SF34">
    <property type="entry name" value="TRANSCRIPTIONAL REGULATOR AZLB"/>
    <property type="match status" value="1"/>
</dbReference>
<dbReference type="EMBL" id="FOCG01000002">
    <property type="protein sequence ID" value="SEM98703.1"/>
    <property type="molecule type" value="Genomic_DNA"/>
</dbReference>
<dbReference type="GO" id="GO:0005829">
    <property type="term" value="C:cytosol"/>
    <property type="evidence" value="ECO:0007669"/>
    <property type="project" value="TreeGrafter"/>
</dbReference>
<dbReference type="Proteomes" id="UP000199158">
    <property type="component" value="Unassembled WGS sequence"/>
</dbReference>
<dbReference type="OrthoDB" id="66249at2"/>
<dbReference type="PANTHER" id="PTHR30154">
    <property type="entry name" value="LEUCINE-RESPONSIVE REGULATORY PROTEIN"/>
    <property type="match status" value="1"/>
</dbReference>
<evidence type="ECO:0000313" key="6">
    <source>
        <dbReference type="Proteomes" id="UP000199158"/>
    </source>
</evidence>
<dbReference type="InterPro" id="IPR011008">
    <property type="entry name" value="Dimeric_a/b-barrel"/>
</dbReference>
<dbReference type="SUPFAM" id="SSF54909">
    <property type="entry name" value="Dimeric alpha+beta barrel"/>
    <property type="match status" value="1"/>
</dbReference>
<dbReference type="AlphaFoldDB" id="A0A1H8CU97"/>
<evidence type="ECO:0000256" key="1">
    <source>
        <dbReference type="ARBA" id="ARBA00023015"/>
    </source>
</evidence>
<dbReference type="InterPro" id="IPR019887">
    <property type="entry name" value="Tscrpt_reg_AsnC/Lrp_C"/>
</dbReference>
<dbReference type="Gene3D" id="3.30.70.920">
    <property type="match status" value="1"/>
</dbReference>
<dbReference type="Pfam" id="PF01037">
    <property type="entry name" value="AsnC_trans_reg"/>
    <property type="match status" value="1"/>
</dbReference>
<dbReference type="SMART" id="SM00344">
    <property type="entry name" value="HTH_ASNC"/>
    <property type="match status" value="1"/>
</dbReference>
<dbReference type="InterPro" id="IPR000485">
    <property type="entry name" value="AsnC-type_HTH_dom"/>
</dbReference>
<dbReference type="GO" id="GO:0043565">
    <property type="term" value="F:sequence-specific DNA binding"/>
    <property type="evidence" value="ECO:0007669"/>
    <property type="project" value="InterPro"/>
</dbReference>
<sequence>MDKLLKLLEDNARMSNAQLAVMLDTSEEKVTAAIAQYEKDGVIHGYTTLIDWEKTGRDLVMARIEIKVSPKKDRGFEEIAETIMEFDEVETVYLMSGGYDLALTVKGKTFKDVAMFVAHKLSPLDSVLSTATHFVLRKYKERGFKVVGEEHDERSVTLL</sequence>
<name>A0A1H8CU97_9FIRM</name>
<keyword evidence="2 5" id="KW-0238">DNA-binding</keyword>
<gene>
    <name evidence="5" type="ORF">SAMN05216180_2343</name>
</gene>
<keyword evidence="6" id="KW-1185">Reference proteome</keyword>
<dbReference type="InterPro" id="IPR036388">
    <property type="entry name" value="WH-like_DNA-bd_sf"/>
</dbReference>
<dbReference type="InterPro" id="IPR036390">
    <property type="entry name" value="WH_DNA-bd_sf"/>
</dbReference>
<keyword evidence="1" id="KW-0805">Transcription regulation</keyword>
<dbReference type="RefSeq" id="WP_092755353.1">
    <property type="nucleotide sequence ID" value="NZ_FOCG01000002.1"/>
</dbReference>
<proteinExistence type="predicted"/>
<feature type="domain" description="HTH asnC-type" evidence="4">
    <location>
        <begin position="1"/>
        <end position="58"/>
    </location>
</feature>
<organism evidence="5 6">
    <name type="scientific">Hydrogenoanaerobacterium saccharovorans</name>
    <dbReference type="NCBI Taxonomy" id="474960"/>
    <lineage>
        <taxon>Bacteria</taxon>
        <taxon>Bacillati</taxon>
        <taxon>Bacillota</taxon>
        <taxon>Clostridia</taxon>
        <taxon>Eubacteriales</taxon>
        <taxon>Oscillospiraceae</taxon>
        <taxon>Hydrogenoanaerobacterium</taxon>
    </lineage>
</organism>
<evidence type="ECO:0000259" key="4">
    <source>
        <dbReference type="PROSITE" id="PS50956"/>
    </source>
</evidence>
<dbReference type="InterPro" id="IPR019888">
    <property type="entry name" value="Tscrpt_reg_AsnC-like"/>
</dbReference>
<evidence type="ECO:0000313" key="5">
    <source>
        <dbReference type="EMBL" id="SEM98703.1"/>
    </source>
</evidence>
<evidence type="ECO:0000256" key="2">
    <source>
        <dbReference type="ARBA" id="ARBA00023125"/>
    </source>
</evidence>
<dbReference type="SUPFAM" id="SSF46785">
    <property type="entry name" value="Winged helix' DNA-binding domain"/>
    <property type="match status" value="1"/>
</dbReference>
<evidence type="ECO:0000256" key="3">
    <source>
        <dbReference type="ARBA" id="ARBA00023163"/>
    </source>
</evidence>